<evidence type="ECO:0000313" key="3">
    <source>
        <dbReference type="Proteomes" id="UP001302321"/>
    </source>
</evidence>
<evidence type="ECO:0000313" key="2">
    <source>
        <dbReference type="EMBL" id="KAK4181813.1"/>
    </source>
</evidence>
<evidence type="ECO:0000256" key="1">
    <source>
        <dbReference type="SAM" id="MobiDB-lite"/>
    </source>
</evidence>
<reference evidence="2" key="1">
    <citation type="journal article" date="2023" name="Mol. Phylogenet. Evol.">
        <title>Genome-scale phylogeny and comparative genomics of the fungal order Sordariales.</title>
        <authorList>
            <person name="Hensen N."/>
            <person name="Bonometti L."/>
            <person name="Westerberg I."/>
            <person name="Brannstrom I.O."/>
            <person name="Guillou S."/>
            <person name="Cros-Aarteil S."/>
            <person name="Calhoun S."/>
            <person name="Haridas S."/>
            <person name="Kuo A."/>
            <person name="Mondo S."/>
            <person name="Pangilinan J."/>
            <person name="Riley R."/>
            <person name="LaButti K."/>
            <person name="Andreopoulos B."/>
            <person name="Lipzen A."/>
            <person name="Chen C."/>
            <person name="Yan M."/>
            <person name="Daum C."/>
            <person name="Ng V."/>
            <person name="Clum A."/>
            <person name="Steindorff A."/>
            <person name="Ohm R.A."/>
            <person name="Martin F."/>
            <person name="Silar P."/>
            <person name="Natvig D.O."/>
            <person name="Lalanne C."/>
            <person name="Gautier V."/>
            <person name="Ament-Velasquez S.L."/>
            <person name="Kruys A."/>
            <person name="Hutchinson M.I."/>
            <person name="Powell A.J."/>
            <person name="Barry K."/>
            <person name="Miller A.N."/>
            <person name="Grigoriev I.V."/>
            <person name="Debuchy R."/>
            <person name="Gladieux P."/>
            <person name="Hiltunen Thoren M."/>
            <person name="Johannesson H."/>
        </authorList>
    </citation>
    <scope>NUCLEOTIDE SEQUENCE</scope>
    <source>
        <strain evidence="2">CBS 892.96</strain>
    </source>
</reference>
<proteinExistence type="predicted"/>
<feature type="compositionally biased region" description="Low complexity" evidence="1">
    <location>
        <begin position="29"/>
        <end position="46"/>
    </location>
</feature>
<protein>
    <submittedName>
        <fullName evidence="2">Uncharacterized protein</fullName>
    </submittedName>
</protein>
<keyword evidence="3" id="KW-1185">Reference proteome</keyword>
<sequence length="105" mass="11871">MAATVQPPAAIQQRPRQEFIVPCQAVWPHPRLQQQQQQQQKPQKIRMPPPMPAFNPSHCHPVFFTDKLRRPPMTLGSGPQLNPVAHGYVYQDATRTVGKSNGSRL</sequence>
<comment type="caution">
    <text evidence="2">The sequence shown here is derived from an EMBL/GenBank/DDBJ whole genome shotgun (WGS) entry which is preliminary data.</text>
</comment>
<name>A0AAN6WHN9_9PEZI</name>
<reference evidence="2" key="2">
    <citation type="submission" date="2023-05" db="EMBL/GenBank/DDBJ databases">
        <authorList>
            <consortium name="Lawrence Berkeley National Laboratory"/>
            <person name="Steindorff A."/>
            <person name="Hensen N."/>
            <person name="Bonometti L."/>
            <person name="Westerberg I."/>
            <person name="Brannstrom I.O."/>
            <person name="Guillou S."/>
            <person name="Cros-Aarteil S."/>
            <person name="Calhoun S."/>
            <person name="Haridas S."/>
            <person name="Kuo A."/>
            <person name="Mondo S."/>
            <person name="Pangilinan J."/>
            <person name="Riley R."/>
            <person name="Labutti K."/>
            <person name="Andreopoulos B."/>
            <person name="Lipzen A."/>
            <person name="Chen C."/>
            <person name="Yanf M."/>
            <person name="Daum C."/>
            <person name="Ng V."/>
            <person name="Clum A."/>
            <person name="Ohm R."/>
            <person name="Martin F."/>
            <person name="Silar P."/>
            <person name="Natvig D."/>
            <person name="Lalanne C."/>
            <person name="Gautier V."/>
            <person name="Ament-Velasquez S.L."/>
            <person name="Kruys A."/>
            <person name="Hutchinson M.I."/>
            <person name="Powell A.J."/>
            <person name="Barry K."/>
            <person name="Miller A.N."/>
            <person name="Grigoriev I.V."/>
            <person name="Debuchy R."/>
            <person name="Gladieux P."/>
            <person name="Thoren M.H."/>
            <person name="Johannesson H."/>
        </authorList>
    </citation>
    <scope>NUCLEOTIDE SEQUENCE</scope>
    <source>
        <strain evidence="2">CBS 892.96</strain>
    </source>
</reference>
<feature type="region of interest" description="Disordered" evidence="1">
    <location>
        <begin position="29"/>
        <end position="64"/>
    </location>
</feature>
<accession>A0AAN6WHN9</accession>
<dbReference type="Proteomes" id="UP001302321">
    <property type="component" value="Unassembled WGS sequence"/>
</dbReference>
<organism evidence="2 3">
    <name type="scientific">Triangularia setosa</name>
    <dbReference type="NCBI Taxonomy" id="2587417"/>
    <lineage>
        <taxon>Eukaryota</taxon>
        <taxon>Fungi</taxon>
        <taxon>Dikarya</taxon>
        <taxon>Ascomycota</taxon>
        <taxon>Pezizomycotina</taxon>
        <taxon>Sordariomycetes</taxon>
        <taxon>Sordariomycetidae</taxon>
        <taxon>Sordariales</taxon>
        <taxon>Podosporaceae</taxon>
        <taxon>Triangularia</taxon>
    </lineage>
</organism>
<gene>
    <name evidence="2" type="ORF">QBC36DRAFT_172</name>
</gene>
<dbReference type="EMBL" id="MU866083">
    <property type="protein sequence ID" value="KAK4181813.1"/>
    <property type="molecule type" value="Genomic_DNA"/>
</dbReference>
<dbReference type="AlphaFoldDB" id="A0AAN6WHN9"/>